<evidence type="ECO:0000313" key="4">
    <source>
        <dbReference type="Proteomes" id="UP000013827"/>
    </source>
</evidence>
<feature type="region of interest" description="Disordered" evidence="1">
    <location>
        <begin position="225"/>
        <end position="247"/>
    </location>
</feature>
<evidence type="ECO:0008006" key="5">
    <source>
        <dbReference type="Google" id="ProtNLM"/>
    </source>
</evidence>
<feature type="transmembrane region" description="Helical" evidence="2">
    <location>
        <begin position="21"/>
        <end position="43"/>
    </location>
</feature>
<feature type="transmembrane region" description="Helical" evidence="2">
    <location>
        <begin position="305"/>
        <end position="325"/>
    </location>
</feature>
<keyword evidence="2" id="KW-1133">Transmembrane helix</keyword>
<dbReference type="EnsemblProtists" id="EOD07511">
    <property type="protein sequence ID" value="EOD07511"/>
    <property type="gene ID" value="EMIHUDRAFT_218475"/>
</dbReference>
<feature type="transmembrane region" description="Helical" evidence="2">
    <location>
        <begin position="265"/>
        <end position="285"/>
    </location>
</feature>
<feature type="transmembrane region" description="Helical" evidence="2">
    <location>
        <begin position="114"/>
        <end position="135"/>
    </location>
</feature>
<proteinExistence type="predicted"/>
<accession>A0A0D3I8C6</accession>
<evidence type="ECO:0000313" key="3">
    <source>
        <dbReference type="EnsemblProtists" id="EOD07511"/>
    </source>
</evidence>
<dbReference type="Proteomes" id="UP000013827">
    <property type="component" value="Unassembled WGS sequence"/>
</dbReference>
<dbReference type="PANTHER" id="PTHR43596">
    <property type="entry name" value="ADP,ATP CARRIER PROTEIN"/>
    <property type="match status" value="1"/>
</dbReference>
<protein>
    <recommendedName>
        <fullName evidence="5">ADP,ATP carrier protein</fullName>
    </recommendedName>
</protein>
<reference evidence="4" key="1">
    <citation type="journal article" date="2013" name="Nature">
        <title>Pan genome of the phytoplankton Emiliania underpins its global distribution.</title>
        <authorList>
            <person name="Read B.A."/>
            <person name="Kegel J."/>
            <person name="Klute M.J."/>
            <person name="Kuo A."/>
            <person name="Lefebvre S.C."/>
            <person name="Maumus F."/>
            <person name="Mayer C."/>
            <person name="Miller J."/>
            <person name="Monier A."/>
            <person name="Salamov A."/>
            <person name="Young J."/>
            <person name="Aguilar M."/>
            <person name="Claverie J.M."/>
            <person name="Frickenhaus S."/>
            <person name="Gonzalez K."/>
            <person name="Herman E.K."/>
            <person name="Lin Y.C."/>
            <person name="Napier J."/>
            <person name="Ogata H."/>
            <person name="Sarno A.F."/>
            <person name="Shmutz J."/>
            <person name="Schroeder D."/>
            <person name="de Vargas C."/>
            <person name="Verret F."/>
            <person name="von Dassow P."/>
            <person name="Valentin K."/>
            <person name="Van de Peer Y."/>
            <person name="Wheeler G."/>
            <person name="Dacks J.B."/>
            <person name="Delwiche C.F."/>
            <person name="Dyhrman S.T."/>
            <person name="Glockner G."/>
            <person name="John U."/>
            <person name="Richards T."/>
            <person name="Worden A.Z."/>
            <person name="Zhang X."/>
            <person name="Grigoriev I.V."/>
            <person name="Allen A.E."/>
            <person name="Bidle K."/>
            <person name="Borodovsky M."/>
            <person name="Bowler C."/>
            <person name="Brownlee C."/>
            <person name="Cock J.M."/>
            <person name="Elias M."/>
            <person name="Gladyshev V.N."/>
            <person name="Groth M."/>
            <person name="Guda C."/>
            <person name="Hadaegh A."/>
            <person name="Iglesias-Rodriguez M.D."/>
            <person name="Jenkins J."/>
            <person name="Jones B.M."/>
            <person name="Lawson T."/>
            <person name="Leese F."/>
            <person name="Lindquist E."/>
            <person name="Lobanov A."/>
            <person name="Lomsadze A."/>
            <person name="Malik S.B."/>
            <person name="Marsh M.E."/>
            <person name="Mackinder L."/>
            <person name="Mock T."/>
            <person name="Mueller-Roeber B."/>
            <person name="Pagarete A."/>
            <person name="Parker M."/>
            <person name="Probert I."/>
            <person name="Quesneville H."/>
            <person name="Raines C."/>
            <person name="Rensing S.A."/>
            <person name="Riano-Pachon D.M."/>
            <person name="Richier S."/>
            <person name="Rokitta S."/>
            <person name="Shiraiwa Y."/>
            <person name="Soanes D.M."/>
            <person name="van der Giezen M."/>
            <person name="Wahlund T.M."/>
            <person name="Williams B."/>
            <person name="Wilson W."/>
            <person name="Wolfe G."/>
            <person name="Wurch L.L."/>
        </authorList>
    </citation>
    <scope>NUCLEOTIDE SEQUENCE</scope>
</reference>
<dbReference type="RefSeq" id="XP_005759940.1">
    <property type="nucleotide sequence ID" value="XM_005759883.1"/>
</dbReference>
<feature type="transmembrane region" description="Helical" evidence="2">
    <location>
        <begin position="337"/>
        <end position="363"/>
    </location>
</feature>
<dbReference type="HOGENOM" id="CLU_476043_0_0_1"/>
<dbReference type="GeneID" id="17253630"/>
<dbReference type="OMA" id="IAVWPTW"/>
<keyword evidence="4" id="KW-1185">Reference proteome</keyword>
<keyword evidence="2" id="KW-0472">Membrane</keyword>
<evidence type="ECO:0000256" key="2">
    <source>
        <dbReference type="SAM" id="Phobius"/>
    </source>
</evidence>
<sequence>MQAAFGRRCLQLVALNRSDVGGLPWSTAAAFSLLAAYFLLVPLSDTLALQAGLELTPAITAVTLCIIAAVTPMYSAFVAASPVQSVLPRFYILVAALLLLFGALLSLYPRNTVLGFSFVVFVQTCSLFLTTTFWARMATLHSKPQSVRVFGLIAAAASLGQLGSSLAAPALYALMGRSIIFGSALLLCACIVFVRWRSGSADADAAAADASTSAREDSVRLEDSAQQGAGAAGTGTTTATATASDTTRGCCSSLTAARVLISTPLLRGLTAHSLLITFLAAGIWYERAAAVAVAFASDATRFDFFSTLNAVTSVTTLVLQTCLFSRSLRFLGARGTLLAEPLVVSAGLAASIIRPGLLSIALLDGGRKVVHYAIVKPTKESLYTGMSRDAQLLAKPLLDTFVYRLGSLLGAAYFAAALAGGMGEDTRRYILLAVSAVWGCNSWWIGSLADKANESSAADPTKSGAAGGEMSLELRRKSLRSERAARRYDGLEDPEGEVDLAAEEPPAAKKRALGSREATALVCGLISLLLAVALLKSARAPTPSQMVQNGTSYTGIWEVLMPPVRRPRSKTRK</sequence>
<feature type="transmembrane region" description="Helical" evidence="2">
    <location>
        <begin position="429"/>
        <end position="446"/>
    </location>
</feature>
<dbReference type="PANTHER" id="PTHR43596:SF1">
    <property type="entry name" value="ADP,ATP CARRIER PROTEIN"/>
    <property type="match status" value="1"/>
</dbReference>
<feature type="transmembrane region" description="Helical" evidence="2">
    <location>
        <begin position="90"/>
        <end position="108"/>
    </location>
</feature>
<dbReference type="PaxDb" id="2903-EOD07511"/>
<dbReference type="eggNOG" id="ENOG502QPVU">
    <property type="taxonomic scope" value="Eukaryota"/>
</dbReference>
<name>A0A0D3I8C6_EMIH1</name>
<keyword evidence="2" id="KW-0812">Transmembrane</keyword>
<reference evidence="3" key="2">
    <citation type="submission" date="2024-10" db="UniProtKB">
        <authorList>
            <consortium name="EnsemblProtists"/>
        </authorList>
    </citation>
    <scope>IDENTIFICATION</scope>
</reference>
<feature type="transmembrane region" description="Helical" evidence="2">
    <location>
        <begin position="55"/>
        <end position="78"/>
    </location>
</feature>
<feature type="transmembrane region" description="Helical" evidence="2">
    <location>
        <begin position="147"/>
        <end position="168"/>
    </location>
</feature>
<dbReference type="AlphaFoldDB" id="A0A0D3I8C6"/>
<organism evidence="3 4">
    <name type="scientific">Emiliania huxleyi (strain CCMP1516)</name>
    <dbReference type="NCBI Taxonomy" id="280463"/>
    <lineage>
        <taxon>Eukaryota</taxon>
        <taxon>Haptista</taxon>
        <taxon>Haptophyta</taxon>
        <taxon>Prymnesiophyceae</taxon>
        <taxon>Isochrysidales</taxon>
        <taxon>Noelaerhabdaceae</taxon>
        <taxon>Emiliania</taxon>
    </lineage>
</organism>
<dbReference type="KEGG" id="ehx:EMIHUDRAFT_218475"/>
<evidence type="ECO:0000256" key="1">
    <source>
        <dbReference type="SAM" id="MobiDB-lite"/>
    </source>
</evidence>
<feature type="transmembrane region" description="Helical" evidence="2">
    <location>
        <begin position="174"/>
        <end position="194"/>
    </location>
</feature>
<feature type="transmembrane region" description="Helical" evidence="2">
    <location>
        <begin position="401"/>
        <end position="422"/>
    </location>
</feature>
<feature type="transmembrane region" description="Helical" evidence="2">
    <location>
        <begin position="518"/>
        <end position="535"/>
    </location>
</feature>